<proteinExistence type="predicted"/>
<dbReference type="KEGG" id="pbap:Pla133_08270"/>
<dbReference type="RefSeq" id="WP_145062670.1">
    <property type="nucleotide sequence ID" value="NZ_CP036287.1"/>
</dbReference>
<organism evidence="1 2">
    <name type="scientific">Engelhardtia mirabilis</name>
    <dbReference type="NCBI Taxonomy" id="2528011"/>
    <lineage>
        <taxon>Bacteria</taxon>
        <taxon>Pseudomonadati</taxon>
        <taxon>Planctomycetota</taxon>
        <taxon>Planctomycetia</taxon>
        <taxon>Planctomycetia incertae sedis</taxon>
        <taxon>Engelhardtia</taxon>
    </lineage>
</organism>
<dbReference type="Proteomes" id="UP000316921">
    <property type="component" value="Chromosome"/>
</dbReference>
<accession>A0A518BFL2</accession>
<dbReference type="EMBL" id="CP036287">
    <property type="protein sequence ID" value="QDU65761.1"/>
    <property type="molecule type" value="Genomic_DNA"/>
</dbReference>
<evidence type="ECO:0000313" key="2">
    <source>
        <dbReference type="Proteomes" id="UP000316921"/>
    </source>
</evidence>
<keyword evidence="2" id="KW-1185">Reference proteome</keyword>
<sequence length="125" mass="13616">MSDLPDRETLRQTIAGFDSTRQKVLGGMVLAMINQPDAIQDREWLSEGLAQMAARALELPDAPGPAELELLRAWILEHRDAVLNAAFAVFVRSAEDIQEAGALEGLTFERASAAALVYLAPEPED</sequence>
<dbReference type="AlphaFoldDB" id="A0A518BFL2"/>
<name>A0A518BFL2_9BACT</name>
<protein>
    <submittedName>
        <fullName evidence="1">Uncharacterized protein</fullName>
    </submittedName>
</protein>
<gene>
    <name evidence="1" type="ORF">Pla133_08270</name>
</gene>
<reference evidence="1 2" key="1">
    <citation type="submission" date="2019-02" db="EMBL/GenBank/DDBJ databases">
        <title>Deep-cultivation of Planctomycetes and their phenomic and genomic characterization uncovers novel biology.</title>
        <authorList>
            <person name="Wiegand S."/>
            <person name="Jogler M."/>
            <person name="Boedeker C."/>
            <person name="Pinto D."/>
            <person name="Vollmers J."/>
            <person name="Rivas-Marin E."/>
            <person name="Kohn T."/>
            <person name="Peeters S.H."/>
            <person name="Heuer A."/>
            <person name="Rast P."/>
            <person name="Oberbeckmann S."/>
            <person name="Bunk B."/>
            <person name="Jeske O."/>
            <person name="Meyerdierks A."/>
            <person name="Storesund J.E."/>
            <person name="Kallscheuer N."/>
            <person name="Luecker S."/>
            <person name="Lage O.M."/>
            <person name="Pohl T."/>
            <person name="Merkel B.J."/>
            <person name="Hornburger P."/>
            <person name="Mueller R.-W."/>
            <person name="Bruemmer F."/>
            <person name="Labrenz M."/>
            <person name="Spormann A.M."/>
            <person name="Op den Camp H."/>
            <person name="Overmann J."/>
            <person name="Amann R."/>
            <person name="Jetten M.S.M."/>
            <person name="Mascher T."/>
            <person name="Medema M.H."/>
            <person name="Devos D.P."/>
            <person name="Kaster A.-K."/>
            <person name="Ovreas L."/>
            <person name="Rohde M."/>
            <person name="Galperin M.Y."/>
            <person name="Jogler C."/>
        </authorList>
    </citation>
    <scope>NUCLEOTIDE SEQUENCE [LARGE SCALE GENOMIC DNA]</scope>
    <source>
        <strain evidence="1 2">Pla133</strain>
    </source>
</reference>
<evidence type="ECO:0000313" key="1">
    <source>
        <dbReference type="EMBL" id="QDU65761.1"/>
    </source>
</evidence>